<dbReference type="EMBL" id="KN818421">
    <property type="protein sequence ID" value="KIL56451.1"/>
    <property type="molecule type" value="Genomic_DNA"/>
</dbReference>
<feature type="non-terminal residue" evidence="1">
    <location>
        <position position="134"/>
    </location>
</feature>
<keyword evidence="2" id="KW-1185">Reference proteome</keyword>
<dbReference type="HOGENOM" id="CLU_1901136_0_0_1"/>
<evidence type="ECO:0000313" key="2">
    <source>
        <dbReference type="Proteomes" id="UP000054549"/>
    </source>
</evidence>
<protein>
    <submittedName>
        <fullName evidence="1">Uncharacterized protein</fullName>
    </submittedName>
</protein>
<dbReference type="InParanoid" id="A0A0C2WIG8"/>
<dbReference type="AlphaFoldDB" id="A0A0C2WIG8"/>
<organism evidence="1 2">
    <name type="scientific">Amanita muscaria (strain Koide BX008)</name>
    <dbReference type="NCBI Taxonomy" id="946122"/>
    <lineage>
        <taxon>Eukaryota</taxon>
        <taxon>Fungi</taxon>
        <taxon>Dikarya</taxon>
        <taxon>Basidiomycota</taxon>
        <taxon>Agaricomycotina</taxon>
        <taxon>Agaricomycetes</taxon>
        <taxon>Agaricomycetidae</taxon>
        <taxon>Agaricales</taxon>
        <taxon>Pluteineae</taxon>
        <taxon>Amanitaceae</taxon>
        <taxon>Amanita</taxon>
    </lineage>
</organism>
<sequence length="134" mass="14931">MAEEGVEPTVRTKFIGGFRTKAGAIIYTLNSKEATYWLKHPDRLKVFNEKFGESAQAHGKLFNVIAYYVPVAFDADSTLARTDLETDNGLTPHGLKHTRYIKPAHKRSENQTAAHLILGFASRAEANEAIARGW</sequence>
<gene>
    <name evidence="1" type="ORF">M378DRAFT_89304</name>
</gene>
<proteinExistence type="predicted"/>
<reference evidence="1 2" key="1">
    <citation type="submission" date="2014-04" db="EMBL/GenBank/DDBJ databases">
        <title>Evolutionary Origins and Diversification of the Mycorrhizal Mutualists.</title>
        <authorList>
            <consortium name="DOE Joint Genome Institute"/>
            <consortium name="Mycorrhizal Genomics Consortium"/>
            <person name="Kohler A."/>
            <person name="Kuo A."/>
            <person name="Nagy L.G."/>
            <person name="Floudas D."/>
            <person name="Copeland A."/>
            <person name="Barry K.W."/>
            <person name="Cichocki N."/>
            <person name="Veneault-Fourrey C."/>
            <person name="LaButti K."/>
            <person name="Lindquist E.A."/>
            <person name="Lipzen A."/>
            <person name="Lundell T."/>
            <person name="Morin E."/>
            <person name="Murat C."/>
            <person name="Riley R."/>
            <person name="Ohm R."/>
            <person name="Sun H."/>
            <person name="Tunlid A."/>
            <person name="Henrissat B."/>
            <person name="Grigoriev I.V."/>
            <person name="Hibbett D.S."/>
            <person name="Martin F."/>
        </authorList>
    </citation>
    <scope>NUCLEOTIDE SEQUENCE [LARGE SCALE GENOMIC DNA]</scope>
    <source>
        <strain evidence="1 2">Koide BX008</strain>
    </source>
</reference>
<dbReference type="OrthoDB" id="4230923at2759"/>
<name>A0A0C2WIG8_AMAMK</name>
<evidence type="ECO:0000313" key="1">
    <source>
        <dbReference type="EMBL" id="KIL56451.1"/>
    </source>
</evidence>
<dbReference type="Proteomes" id="UP000054549">
    <property type="component" value="Unassembled WGS sequence"/>
</dbReference>
<accession>A0A0C2WIG8</accession>